<keyword evidence="5 10" id="KW-0547">Nucleotide-binding</keyword>
<evidence type="ECO:0000256" key="7">
    <source>
        <dbReference type="ARBA" id="ARBA00022960"/>
    </source>
</evidence>
<dbReference type="GO" id="GO:0071555">
    <property type="term" value="P:cell wall organization"/>
    <property type="evidence" value="ECO:0007669"/>
    <property type="project" value="UniProtKB-KW"/>
</dbReference>
<evidence type="ECO:0000256" key="5">
    <source>
        <dbReference type="ARBA" id="ARBA00022741"/>
    </source>
</evidence>
<protein>
    <submittedName>
        <fullName evidence="12">Putative D-alanine--D-alanine ligase</fullName>
    </submittedName>
</protein>
<dbReference type="PROSITE" id="PS50975">
    <property type="entry name" value="ATP_GRASP"/>
    <property type="match status" value="1"/>
</dbReference>
<feature type="domain" description="ATP-grasp" evidence="11">
    <location>
        <begin position="116"/>
        <end position="344"/>
    </location>
</feature>
<dbReference type="GO" id="GO:0008360">
    <property type="term" value="P:regulation of cell shape"/>
    <property type="evidence" value="ECO:0007669"/>
    <property type="project" value="UniProtKB-KW"/>
</dbReference>
<comment type="subcellular location">
    <subcellularLocation>
        <location evidence="1">Cytoplasm</location>
    </subcellularLocation>
</comment>
<dbReference type="InterPro" id="IPR016185">
    <property type="entry name" value="PreATP-grasp_dom_sf"/>
</dbReference>
<organism evidence="12 13">
    <name type="scientific">Anaerolinea thermophila</name>
    <dbReference type="NCBI Taxonomy" id="167964"/>
    <lineage>
        <taxon>Bacteria</taxon>
        <taxon>Bacillati</taxon>
        <taxon>Chloroflexota</taxon>
        <taxon>Anaerolineae</taxon>
        <taxon>Anaerolineales</taxon>
        <taxon>Anaerolineaceae</taxon>
        <taxon>Anaerolinea</taxon>
    </lineage>
</organism>
<evidence type="ECO:0000256" key="4">
    <source>
        <dbReference type="ARBA" id="ARBA00022598"/>
    </source>
</evidence>
<dbReference type="PATRIC" id="fig|167964.4.peg.1283"/>
<dbReference type="InterPro" id="IPR011095">
    <property type="entry name" value="Dala_Dala_lig_C"/>
</dbReference>
<dbReference type="SUPFAM" id="SSF56059">
    <property type="entry name" value="Glutathione synthetase ATP-binding domain-like"/>
    <property type="match status" value="1"/>
</dbReference>
<dbReference type="InterPro" id="IPR011761">
    <property type="entry name" value="ATP-grasp"/>
</dbReference>
<dbReference type="Gene3D" id="3.30.470.20">
    <property type="entry name" value="ATP-grasp fold, B domain"/>
    <property type="match status" value="1"/>
</dbReference>
<dbReference type="GO" id="GO:0005524">
    <property type="term" value="F:ATP binding"/>
    <property type="evidence" value="ECO:0007669"/>
    <property type="project" value="UniProtKB-UniRule"/>
</dbReference>
<dbReference type="InterPro" id="IPR000291">
    <property type="entry name" value="D-Ala_lig_Van_CS"/>
</dbReference>
<keyword evidence="6 10" id="KW-0067">ATP-binding</keyword>
<dbReference type="SUPFAM" id="SSF52440">
    <property type="entry name" value="PreATP-grasp domain"/>
    <property type="match status" value="1"/>
</dbReference>
<accession>A0A101FXW6</accession>
<keyword evidence="8" id="KW-0573">Peptidoglycan synthesis</keyword>
<evidence type="ECO:0000313" key="13">
    <source>
        <dbReference type="Proteomes" id="UP000064249"/>
    </source>
</evidence>
<dbReference type="Gene3D" id="3.30.1490.20">
    <property type="entry name" value="ATP-grasp fold, A domain"/>
    <property type="match status" value="1"/>
</dbReference>
<keyword evidence="4 12" id="KW-0436">Ligase</keyword>
<comment type="similarity">
    <text evidence="2">Belongs to the D-alanine--D-alanine ligase family.</text>
</comment>
<evidence type="ECO:0000256" key="3">
    <source>
        <dbReference type="ARBA" id="ARBA00022490"/>
    </source>
</evidence>
<sequence>MKKKKVALLANLKVNAPRWEGIPDDRWDDLDSEKTINAILEAIRNGGYESEFFEGNTTVVDTLPKYKPDICFNICEGYYGDSREAHIPAMLEMLRIPYTGSRVLTLALALDKPMTKRILDFHGLPTPPFQTFERSDEPLDTSLRFPLFVKPSREGTSMGVSLKSVVNDYEELHKQVSHILDRYNQPALVEEYIEGREVTVGLVGNLNGPIARRIPHDPNLPRIQSGLRFLPPMEVDLNPYLLTDAVYSNRLKVALAADLNYICPAPLDEDMVDELNWLAAAVFRVLGALDVARVDFRLDVKDNWKPYILEINPLPGLSPDISDLVIASKADGISHEELIVTILQTALERYNMLD</sequence>
<evidence type="ECO:0000256" key="6">
    <source>
        <dbReference type="ARBA" id="ARBA00022840"/>
    </source>
</evidence>
<evidence type="ECO:0000259" key="11">
    <source>
        <dbReference type="PROSITE" id="PS50975"/>
    </source>
</evidence>
<name>A0A101FXW6_9CHLR</name>
<dbReference type="EMBL" id="LGFU01000023">
    <property type="protein sequence ID" value="KUK46509.1"/>
    <property type="molecule type" value="Genomic_DNA"/>
</dbReference>
<dbReference type="AlphaFoldDB" id="A0A101FXW6"/>
<evidence type="ECO:0000256" key="10">
    <source>
        <dbReference type="PROSITE-ProRule" id="PRU00409"/>
    </source>
</evidence>
<dbReference type="InterPro" id="IPR013815">
    <property type="entry name" value="ATP_grasp_subdomain_1"/>
</dbReference>
<evidence type="ECO:0000256" key="2">
    <source>
        <dbReference type="ARBA" id="ARBA00010871"/>
    </source>
</evidence>
<reference evidence="12 13" key="1">
    <citation type="journal article" date="2015" name="MBio">
        <title>Genome-Resolved Metagenomic Analysis Reveals Roles for Candidate Phyla and Other Microbial Community Members in Biogeochemical Transformations in Oil Reservoirs.</title>
        <authorList>
            <person name="Hu P."/>
            <person name="Tom L."/>
            <person name="Singh A."/>
            <person name="Thomas B.C."/>
            <person name="Baker B.J."/>
            <person name="Piceno Y.M."/>
            <person name="Andersen G.L."/>
            <person name="Banfield J.F."/>
        </authorList>
    </citation>
    <scope>NUCLEOTIDE SEQUENCE [LARGE SCALE GENOMIC DNA]</scope>
    <source>
        <strain evidence="12">46_16</strain>
    </source>
</reference>
<comment type="caution">
    <text evidence="12">The sequence shown here is derived from an EMBL/GenBank/DDBJ whole genome shotgun (WGS) entry which is preliminary data.</text>
</comment>
<gene>
    <name evidence="12" type="ORF">XD73_0614</name>
</gene>
<keyword evidence="3" id="KW-0963">Cytoplasm</keyword>
<dbReference type="GO" id="GO:0009252">
    <property type="term" value="P:peptidoglycan biosynthetic process"/>
    <property type="evidence" value="ECO:0007669"/>
    <property type="project" value="UniProtKB-KW"/>
</dbReference>
<dbReference type="Pfam" id="PF07478">
    <property type="entry name" value="Dala_Dala_lig_C"/>
    <property type="match status" value="2"/>
</dbReference>
<dbReference type="Gene3D" id="3.40.50.20">
    <property type="match status" value="1"/>
</dbReference>
<evidence type="ECO:0000256" key="8">
    <source>
        <dbReference type="ARBA" id="ARBA00022984"/>
    </source>
</evidence>
<dbReference type="GO" id="GO:0008716">
    <property type="term" value="F:D-alanine-D-alanine ligase activity"/>
    <property type="evidence" value="ECO:0007669"/>
    <property type="project" value="InterPro"/>
</dbReference>
<evidence type="ECO:0000256" key="9">
    <source>
        <dbReference type="ARBA" id="ARBA00023316"/>
    </source>
</evidence>
<proteinExistence type="inferred from homology"/>
<dbReference type="Proteomes" id="UP000064249">
    <property type="component" value="Unassembled WGS sequence"/>
</dbReference>
<keyword evidence="9" id="KW-0961">Cell wall biogenesis/degradation</keyword>
<dbReference type="GO" id="GO:0005737">
    <property type="term" value="C:cytoplasm"/>
    <property type="evidence" value="ECO:0007669"/>
    <property type="project" value="UniProtKB-SubCell"/>
</dbReference>
<keyword evidence="7" id="KW-0133">Cell shape</keyword>
<evidence type="ECO:0000256" key="1">
    <source>
        <dbReference type="ARBA" id="ARBA00004496"/>
    </source>
</evidence>
<dbReference type="GO" id="GO:0046872">
    <property type="term" value="F:metal ion binding"/>
    <property type="evidence" value="ECO:0007669"/>
    <property type="project" value="InterPro"/>
</dbReference>
<dbReference type="PANTHER" id="PTHR23132">
    <property type="entry name" value="D-ALANINE--D-ALANINE LIGASE"/>
    <property type="match status" value="1"/>
</dbReference>
<dbReference type="PROSITE" id="PS00844">
    <property type="entry name" value="DALA_DALA_LIGASE_2"/>
    <property type="match status" value="1"/>
</dbReference>
<evidence type="ECO:0000313" key="12">
    <source>
        <dbReference type="EMBL" id="KUK46509.1"/>
    </source>
</evidence>
<dbReference type="PANTHER" id="PTHR23132:SF23">
    <property type="entry name" value="D-ALANINE--D-ALANINE LIGASE B"/>
    <property type="match status" value="1"/>
</dbReference>